<gene>
    <name evidence="8" type="ORF">CSA25_05905</name>
</gene>
<evidence type="ECO:0000259" key="7">
    <source>
        <dbReference type="Pfam" id="PF00892"/>
    </source>
</evidence>
<evidence type="ECO:0000256" key="6">
    <source>
        <dbReference type="SAM" id="Phobius"/>
    </source>
</evidence>
<dbReference type="Gene3D" id="1.10.3730.20">
    <property type="match status" value="1"/>
</dbReference>
<feature type="transmembrane region" description="Helical" evidence="6">
    <location>
        <begin position="210"/>
        <end position="235"/>
    </location>
</feature>
<proteinExistence type="inferred from homology"/>
<organism evidence="8 9">
    <name type="scientific">Desulfobacter postgatei</name>
    <dbReference type="NCBI Taxonomy" id="2293"/>
    <lineage>
        <taxon>Bacteria</taxon>
        <taxon>Pseudomonadati</taxon>
        <taxon>Thermodesulfobacteriota</taxon>
        <taxon>Desulfobacteria</taxon>
        <taxon>Desulfobacterales</taxon>
        <taxon>Desulfobacteraceae</taxon>
        <taxon>Desulfobacter</taxon>
    </lineage>
</organism>
<dbReference type="InterPro" id="IPR000620">
    <property type="entry name" value="EamA_dom"/>
</dbReference>
<sequence length="300" mass="31277">MKKQKKGASAEFKGSLLILSASVLWGTTGTSQAVAPEGSTSMTIGALRLAVAGIFLFSIAMVRDRRFYRNFPMKSVLAAGVFIAAYQVFFFLGVSLTGVAVGTIVGIGSSPVFAGILGLLFLDEKLQPKWVVATLCAILGCGLLAGGSSALTLSIPGILLSAGAGLSYAIYTIFIKILLPGRRAVAVTAMVFCSGAVLLLPLLYGADLEWVLQPAGFLVILHLGMIATAVAYILFSRGLAMTQASTAVTLSLVEPVTAGLLGVFVLGERLSFIAWCGVCCILLGLTILTCRRPTKSLFGN</sequence>
<evidence type="ECO:0000256" key="2">
    <source>
        <dbReference type="ARBA" id="ARBA00007362"/>
    </source>
</evidence>
<dbReference type="AlphaFoldDB" id="A0A2G6MQR2"/>
<dbReference type="PANTHER" id="PTHR32322">
    <property type="entry name" value="INNER MEMBRANE TRANSPORTER"/>
    <property type="match status" value="1"/>
</dbReference>
<evidence type="ECO:0000313" key="9">
    <source>
        <dbReference type="Proteomes" id="UP000231203"/>
    </source>
</evidence>
<feature type="transmembrane region" description="Helical" evidence="6">
    <location>
        <begin position="75"/>
        <end position="94"/>
    </location>
</feature>
<feature type="domain" description="EamA" evidence="7">
    <location>
        <begin position="156"/>
        <end position="289"/>
    </location>
</feature>
<dbReference type="InterPro" id="IPR037185">
    <property type="entry name" value="EmrE-like"/>
</dbReference>
<accession>A0A2G6MQR2</accession>
<feature type="transmembrane region" description="Helical" evidence="6">
    <location>
        <begin position="185"/>
        <end position="204"/>
    </location>
</feature>
<comment type="subcellular location">
    <subcellularLocation>
        <location evidence="1">Membrane</location>
        <topology evidence="1">Multi-pass membrane protein</topology>
    </subcellularLocation>
</comment>
<name>A0A2G6MQR2_9BACT</name>
<reference evidence="8 9" key="1">
    <citation type="submission" date="2017-10" db="EMBL/GenBank/DDBJ databases">
        <title>Novel microbial diversity and functional potential in the marine mammal oral microbiome.</title>
        <authorList>
            <person name="Dudek N.K."/>
            <person name="Sun C.L."/>
            <person name="Burstein D."/>
            <person name="Kantor R.S."/>
            <person name="Aliaga Goltsman D.S."/>
            <person name="Bik E.M."/>
            <person name="Thomas B.C."/>
            <person name="Banfield J.F."/>
            <person name="Relman D.A."/>
        </authorList>
    </citation>
    <scope>NUCLEOTIDE SEQUENCE [LARGE SCALE GENOMIC DNA]</scope>
    <source>
        <strain evidence="8">DOLJORAL78_47_202</strain>
    </source>
</reference>
<dbReference type="InterPro" id="IPR050638">
    <property type="entry name" value="AA-Vitamin_Transporters"/>
</dbReference>
<evidence type="ECO:0000256" key="5">
    <source>
        <dbReference type="ARBA" id="ARBA00023136"/>
    </source>
</evidence>
<evidence type="ECO:0000256" key="1">
    <source>
        <dbReference type="ARBA" id="ARBA00004141"/>
    </source>
</evidence>
<evidence type="ECO:0000256" key="4">
    <source>
        <dbReference type="ARBA" id="ARBA00022989"/>
    </source>
</evidence>
<dbReference type="EMBL" id="PDTI01000052">
    <property type="protein sequence ID" value="PIE62286.1"/>
    <property type="molecule type" value="Genomic_DNA"/>
</dbReference>
<evidence type="ECO:0000256" key="3">
    <source>
        <dbReference type="ARBA" id="ARBA00022692"/>
    </source>
</evidence>
<feature type="transmembrane region" description="Helical" evidence="6">
    <location>
        <begin position="272"/>
        <end position="290"/>
    </location>
</feature>
<keyword evidence="5 6" id="KW-0472">Membrane</keyword>
<comment type="similarity">
    <text evidence="2">Belongs to the EamA transporter family.</text>
</comment>
<dbReference type="Pfam" id="PF00892">
    <property type="entry name" value="EamA"/>
    <property type="match status" value="2"/>
</dbReference>
<evidence type="ECO:0000313" key="8">
    <source>
        <dbReference type="EMBL" id="PIE62286.1"/>
    </source>
</evidence>
<keyword evidence="3 6" id="KW-0812">Transmembrane</keyword>
<keyword evidence="4 6" id="KW-1133">Transmembrane helix</keyword>
<protein>
    <submittedName>
        <fullName evidence="8">EamA family transporter</fullName>
    </submittedName>
</protein>
<feature type="domain" description="EamA" evidence="7">
    <location>
        <begin position="13"/>
        <end position="144"/>
    </location>
</feature>
<dbReference type="SUPFAM" id="SSF103481">
    <property type="entry name" value="Multidrug resistance efflux transporter EmrE"/>
    <property type="match status" value="2"/>
</dbReference>
<dbReference type="Proteomes" id="UP000231203">
    <property type="component" value="Unassembled WGS sequence"/>
</dbReference>
<feature type="transmembrane region" description="Helical" evidence="6">
    <location>
        <begin position="157"/>
        <end position="178"/>
    </location>
</feature>
<feature type="transmembrane region" description="Helical" evidence="6">
    <location>
        <begin position="100"/>
        <end position="123"/>
    </location>
</feature>
<dbReference type="GO" id="GO:0016020">
    <property type="term" value="C:membrane"/>
    <property type="evidence" value="ECO:0007669"/>
    <property type="project" value="UniProtKB-SubCell"/>
</dbReference>
<dbReference type="PANTHER" id="PTHR32322:SF2">
    <property type="entry name" value="EAMA DOMAIN-CONTAINING PROTEIN"/>
    <property type="match status" value="1"/>
</dbReference>
<feature type="transmembrane region" description="Helical" evidence="6">
    <location>
        <begin position="130"/>
        <end position="151"/>
    </location>
</feature>
<feature type="transmembrane region" description="Helical" evidence="6">
    <location>
        <begin position="43"/>
        <end position="63"/>
    </location>
</feature>
<comment type="caution">
    <text evidence="8">The sequence shown here is derived from an EMBL/GenBank/DDBJ whole genome shotgun (WGS) entry which is preliminary data.</text>
</comment>
<feature type="transmembrane region" description="Helical" evidence="6">
    <location>
        <begin position="247"/>
        <end position="266"/>
    </location>
</feature>